<accession>A0ABP7BZL9</accession>
<feature type="region of interest" description="Disordered" evidence="1">
    <location>
        <begin position="1"/>
        <end position="58"/>
    </location>
</feature>
<dbReference type="Proteomes" id="UP001500902">
    <property type="component" value="Unassembled WGS sequence"/>
</dbReference>
<dbReference type="RefSeq" id="WP_344880081.1">
    <property type="nucleotide sequence ID" value="NZ_BAAAZP010000078.1"/>
</dbReference>
<proteinExistence type="predicted"/>
<feature type="compositionally biased region" description="Acidic residues" evidence="1">
    <location>
        <begin position="43"/>
        <end position="58"/>
    </location>
</feature>
<organism evidence="2 3">
    <name type="scientific">Nonomuraea antimicrobica</name>
    <dbReference type="NCBI Taxonomy" id="561173"/>
    <lineage>
        <taxon>Bacteria</taxon>
        <taxon>Bacillati</taxon>
        <taxon>Actinomycetota</taxon>
        <taxon>Actinomycetes</taxon>
        <taxon>Streptosporangiales</taxon>
        <taxon>Streptosporangiaceae</taxon>
        <taxon>Nonomuraea</taxon>
    </lineage>
</organism>
<evidence type="ECO:0000313" key="3">
    <source>
        <dbReference type="Proteomes" id="UP001500902"/>
    </source>
</evidence>
<dbReference type="EMBL" id="BAAAZP010000078">
    <property type="protein sequence ID" value="GAA3672611.1"/>
    <property type="molecule type" value="Genomic_DNA"/>
</dbReference>
<comment type="caution">
    <text evidence="2">The sequence shown here is derived from an EMBL/GenBank/DDBJ whole genome shotgun (WGS) entry which is preliminary data.</text>
</comment>
<evidence type="ECO:0000313" key="2">
    <source>
        <dbReference type="EMBL" id="GAA3672611.1"/>
    </source>
</evidence>
<feature type="compositionally biased region" description="Basic and acidic residues" evidence="1">
    <location>
        <begin position="20"/>
        <end position="32"/>
    </location>
</feature>
<gene>
    <name evidence="2" type="ORF">GCM10022224_041110</name>
</gene>
<protein>
    <submittedName>
        <fullName evidence="2">Uncharacterized protein</fullName>
    </submittedName>
</protein>
<evidence type="ECO:0000256" key="1">
    <source>
        <dbReference type="SAM" id="MobiDB-lite"/>
    </source>
</evidence>
<sequence length="58" mass="6372">MEETRTSAADPSAPDDEIVPTERDPYEQRPSTEPEAVTPPEPPDADPVEPDEDGWVPL</sequence>
<keyword evidence="3" id="KW-1185">Reference proteome</keyword>
<name>A0ABP7BZL9_9ACTN</name>
<reference evidence="3" key="1">
    <citation type="journal article" date="2019" name="Int. J. Syst. Evol. Microbiol.">
        <title>The Global Catalogue of Microorganisms (GCM) 10K type strain sequencing project: providing services to taxonomists for standard genome sequencing and annotation.</title>
        <authorList>
            <consortium name="The Broad Institute Genomics Platform"/>
            <consortium name="The Broad Institute Genome Sequencing Center for Infectious Disease"/>
            <person name="Wu L."/>
            <person name="Ma J."/>
        </authorList>
    </citation>
    <scope>NUCLEOTIDE SEQUENCE [LARGE SCALE GENOMIC DNA]</scope>
    <source>
        <strain evidence="3">JCM 16904</strain>
    </source>
</reference>